<dbReference type="AlphaFoldDB" id="A0A4U8V0Y5"/>
<evidence type="ECO:0000313" key="1">
    <source>
        <dbReference type="EMBL" id="TMS38985.1"/>
    </source>
</evidence>
<dbReference type="STRING" id="34508.A0A4U8V0Y5"/>
<dbReference type="EMBL" id="CM016762">
    <property type="protein sequence ID" value="TMS38985.1"/>
    <property type="molecule type" value="Genomic_DNA"/>
</dbReference>
<protein>
    <submittedName>
        <fullName evidence="1">Uncharacterized protein</fullName>
    </submittedName>
</protein>
<reference evidence="1 2" key="2">
    <citation type="journal article" date="2019" name="G3 (Bethesda)">
        <title>Hybrid Assembly of the Genome of the Entomopathogenic Nematode Steinernema carpocapsae Identifies the X-Chromosome.</title>
        <authorList>
            <person name="Serra L."/>
            <person name="Macchietto M."/>
            <person name="Macias-Munoz A."/>
            <person name="McGill C.J."/>
            <person name="Rodriguez I.M."/>
            <person name="Rodriguez B."/>
            <person name="Murad R."/>
            <person name="Mortazavi A."/>
        </authorList>
    </citation>
    <scope>NUCLEOTIDE SEQUENCE [LARGE SCALE GENOMIC DNA]</scope>
    <source>
        <strain evidence="1 2">ALL</strain>
    </source>
</reference>
<keyword evidence="2" id="KW-1185">Reference proteome</keyword>
<reference evidence="1 2" key="1">
    <citation type="journal article" date="2015" name="Genome Biol.">
        <title>Comparative genomics of Steinernema reveals deeply conserved gene regulatory networks.</title>
        <authorList>
            <person name="Dillman A.R."/>
            <person name="Macchietto M."/>
            <person name="Porter C.F."/>
            <person name="Rogers A."/>
            <person name="Williams B."/>
            <person name="Antoshechkin I."/>
            <person name="Lee M.M."/>
            <person name="Goodwin Z."/>
            <person name="Lu X."/>
            <person name="Lewis E.E."/>
            <person name="Goodrich-Blair H."/>
            <person name="Stock S.P."/>
            <person name="Adams B.J."/>
            <person name="Sternberg P.W."/>
            <person name="Mortazavi A."/>
        </authorList>
    </citation>
    <scope>NUCLEOTIDE SEQUENCE [LARGE SCALE GENOMIC DNA]</scope>
    <source>
        <strain evidence="1 2">ALL</strain>
    </source>
</reference>
<sequence>MVFIGNLPGYPDNIRLAKNGNLLIPFPILRKEEDWIVEEFPIIRYILAKIVWYIPQLNVISLFEESVGLIAEVNTTTGEVVEYFHDAVGENVALVTQVTEGAEGQWFMGNDAGDFISCLMKN</sequence>
<accession>A0A4U8V0Y5</accession>
<evidence type="ECO:0000313" key="2">
    <source>
        <dbReference type="Proteomes" id="UP000298663"/>
    </source>
</evidence>
<name>A0A4U8V0Y5_STECR</name>
<dbReference type="OrthoDB" id="5307922at2759"/>
<gene>
    <name evidence="1" type="ORF">L596_005593</name>
</gene>
<organism evidence="1 2">
    <name type="scientific">Steinernema carpocapsae</name>
    <name type="common">Entomopathogenic nematode</name>
    <dbReference type="NCBI Taxonomy" id="34508"/>
    <lineage>
        <taxon>Eukaryota</taxon>
        <taxon>Metazoa</taxon>
        <taxon>Ecdysozoa</taxon>
        <taxon>Nematoda</taxon>
        <taxon>Chromadorea</taxon>
        <taxon>Rhabditida</taxon>
        <taxon>Tylenchina</taxon>
        <taxon>Panagrolaimomorpha</taxon>
        <taxon>Strongyloidoidea</taxon>
        <taxon>Steinernematidae</taxon>
        <taxon>Steinernema</taxon>
    </lineage>
</organism>
<proteinExistence type="predicted"/>
<comment type="caution">
    <text evidence="1">The sequence shown here is derived from an EMBL/GenBank/DDBJ whole genome shotgun (WGS) entry which is preliminary data.</text>
</comment>
<dbReference type="Proteomes" id="UP000298663">
    <property type="component" value="Chromosome X"/>
</dbReference>
<dbReference type="EMBL" id="AZBU02000001">
    <property type="protein sequence ID" value="TMS38985.1"/>
    <property type="molecule type" value="Genomic_DNA"/>
</dbReference>